<dbReference type="SUPFAM" id="SSF51445">
    <property type="entry name" value="(Trans)glycosidases"/>
    <property type="match status" value="1"/>
</dbReference>
<evidence type="ECO:0000256" key="1">
    <source>
        <dbReference type="SAM" id="SignalP"/>
    </source>
</evidence>
<dbReference type="Proteomes" id="UP000198263">
    <property type="component" value="Unassembled WGS sequence"/>
</dbReference>
<dbReference type="InterPro" id="IPR017853">
    <property type="entry name" value="GH"/>
</dbReference>
<dbReference type="InterPro" id="IPR004352">
    <property type="entry name" value="GH114_TIM-barrel"/>
</dbReference>
<dbReference type="OrthoDB" id="7292394at2"/>
<sequence>MSAFTGGIWRSLAAILAATLAMTLSARADESAHEPSIALFYGAPVPVGQLSAFDAVVLEPDSGFTPSTHAADSPPSKWFAYVSVGEVTPARAYYKDMPPSWLKGSNAAWASRIVDQSAPGWPQFFVDHVIAPLWARGFRGFFLDTLDSYQSIAHTDDERARQQAGVIAVIRAIKARYPEARLIFNRGFELMPQVHDLAYAVAFESLYHGWDQTKKRYVAVPEADRQWLLAQARTLREQYRLPVLSIDYCAPADRACARDAVAKISAQGLIPYVTDGALQTVGTGPARATLPLPRSTSRGNVPRTILVVQDIGPGASLNVTPGVRYISMPLNWLGYRVEFADVAKPLPEGDLSDRYAGVVVWLDYPVPDPSAFRDWLEAQIDHHTPVAMLTTFGIDVNGDLARKLDLVPVAGRAGKRLRVESMDASMMGFEMQPQPDPHDTANVRVGEHSHSLLRLASADAGNDFTIDAAAITPWGGYAMRPFAVFDMPMANQARWVLQPIRFLRAALRLPDDMPAPDPTTENGRRLLMTHIDGDGLASRAEFDVNGGTMKASTATPPQYSGDALYRVIREFGLPTTVSVIEGEISDEGPYPKDAPRLRAIARALFALPNVEVASHTYTHPLQWMRVTGLGKSSSDDTAEGGSRANYNGLSIDIPGYRYNTDREIEGSIRYIDTLAPAGKRVKVMLWSGDCQVPASVIEAADKAGVYNMNGGDTLITKRYPSWAAIAPLGVNKDGFFQVFAPNQNEEPYTALWQGPYYGYRRVLETFEMTETPIRFKPVDVYYHMFSGTKYASVKTLSDVYRTLSAQPLMPVYASEYAQKVLDFQRMEVSRDGDFWRIHGDGALRTVRLPEGRVPDLASAEGVIGYLAGPGGVYVHLSGADARFRVIDATRAAKLPYLAEANGVVNRFARTAQGFSFDLASHVAPHFAIGGEPHAGACIVKANGRMLAPAIAQGRRVYSPAALARNGPDAVHVDVVCAT</sequence>
<keyword evidence="1" id="KW-0732">Signal</keyword>
<evidence type="ECO:0000313" key="3">
    <source>
        <dbReference type="EMBL" id="SAL30547.1"/>
    </source>
</evidence>
<dbReference type="AlphaFoldDB" id="A0A658QX30"/>
<dbReference type="PANTHER" id="PTHR35882:SF2">
    <property type="entry name" value="PELA"/>
    <property type="match status" value="1"/>
</dbReference>
<protein>
    <recommendedName>
        <fullName evidence="2">Glycoside-hydrolase family GH114 TIM-barrel domain-containing protein</fullName>
    </recommendedName>
</protein>
<feature type="signal peptide" evidence="1">
    <location>
        <begin position="1"/>
        <end position="28"/>
    </location>
</feature>
<evidence type="ECO:0000313" key="4">
    <source>
        <dbReference type="Proteomes" id="UP000198263"/>
    </source>
</evidence>
<comment type="caution">
    <text evidence="3">The sequence shown here is derived from an EMBL/GenBank/DDBJ whole genome shotgun (WGS) entry which is preliminary data.</text>
</comment>
<dbReference type="InterPro" id="IPR011330">
    <property type="entry name" value="Glyco_hydro/deAcase_b/a-brl"/>
</dbReference>
<dbReference type="Pfam" id="PF03537">
    <property type="entry name" value="Glyco_hydro_114"/>
    <property type="match status" value="1"/>
</dbReference>
<dbReference type="InterPro" id="IPR016925">
    <property type="entry name" value="UCP029570"/>
</dbReference>
<dbReference type="Gene3D" id="3.20.20.70">
    <property type="entry name" value="Aldolase class I"/>
    <property type="match status" value="1"/>
</dbReference>
<dbReference type="GO" id="GO:0005975">
    <property type="term" value="P:carbohydrate metabolic process"/>
    <property type="evidence" value="ECO:0007669"/>
    <property type="project" value="InterPro"/>
</dbReference>
<dbReference type="RefSeq" id="WP_052450065.1">
    <property type="nucleotide sequence ID" value="NZ_FCNV02000004.1"/>
</dbReference>
<dbReference type="EMBL" id="FCNV02000004">
    <property type="protein sequence ID" value="SAL30547.1"/>
    <property type="molecule type" value="Genomic_DNA"/>
</dbReference>
<reference evidence="3 4" key="1">
    <citation type="submission" date="2016-01" db="EMBL/GenBank/DDBJ databases">
        <authorList>
            <person name="Peeters C."/>
        </authorList>
    </citation>
    <scope>NUCLEOTIDE SEQUENCE [LARGE SCALE GENOMIC DNA]</scope>
    <source>
        <strain evidence="3">LMG 29315</strain>
    </source>
</reference>
<keyword evidence="4" id="KW-1185">Reference proteome</keyword>
<gene>
    <name evidence="3" type="ORF">AWB72_02600</name>
</gene>
<dbReference type="PIRSF" id="PIRSF029570">
    <property type="entry name" value="UCP029570"/>
    <property type="match status" value="1"/>
</dbReference>
<name>A0A658QX30_9BURK</name>
<organism evidence="3 4">
    <name type="scientific">Caballeronia concitans</name>
    <dbReference type="NCBI Taxonomy" id="1777133"/>
    <lineage>
        <taxon>Bacteria</taxon>
        <taxon>Pseudomonadati</taxon>
        <taxon>Pseudomonadota</taxon>
        <taxon>Betaproteobacteria</taxon>
        <taxon>Burkholderiales</taxon>
        <taxon>Burkholderiaceae</taxon>
        <taxon>Caballeronia</taxon>
    </lineage>
</organism>
<accession>A0A658QX30</accession>
<dbReference type="PANTHER" id="PTHR35882">
    <property type="entry name" value="PELA"/>
    <property type="match status" value="1"/>
</dbReference>
<feature type="chain" id="PRO_5024798697" description="Glycoside-hydrolase family GH114 TIM-barrel domain-containing protein" evidence="1">
    <location>
        <begin position="29"/>
        <end position="978"/>
    </location>
</feature>
<proteinExistence type="predicted"/>
<dbReference type="CDD" id="cd10922">
    <property type="entry name" value="CE4_PelA_like_C"/>
    <property type="match status" value="1"/>
</dbReference>
<feature type="domain" description="Glycoside-hydrolase family GH114 TIM-barrel" evidence="2">
    <location>
        <begin position="65"/>
        <end position="279"/>
    </location>
</feature>
<dbReference type="SUPFAM" id="SSF88713">
    <property type="entry name" value="Glycoside hydrolase/deacetylase"/>
    <property type="match status" value="1"/>
</dbReference>
<dbReference type="InterPro" id="IPR013785">
    <property type="entry name" value="Aldolase_TIM"/>
</dbReference>
<evidence type="ECO:0000259" key="2">
    <source>
        <dbReference type="Pfam" id="PF03537"/>
    </source>
</evidence>